<evidence type="ECO:0000313" key="2">
    <source>
        <dbReference type="EMBL" id="MBC8432232.1"/>
    </source>
</evidence>
<dbReference type="AlphaFoldDB" id="A0A8J6TSP9"/>
<organism evidence="2 3">
    <name type="scientific">Candidatus Desulfatibia vada</name>
    <dbReference type="NCBI Taxonomy" id="2841696"/>
    <lineage>
        <taxon>Bacteria</taxon>
        <taxon>Pseudomonadati</taxon>
        <taxon>Thermodesulfobacteriota</taxon>
        <taxon>Desulfobacteria</taxon>
        <taxon>Desulfobacterales</taxon>
        <taxon>Desulfobacterales incertae sedis</taxon>
        <taxon>Candidatus Desulfatibia</taxon>
    </lineage>
</organism>
<dbReference type="EMBL" id="JACNIG010000211">
    <property type="protein sequence ID" value="MBC8432232.1"/>
    <property type="molecule type" value="Genomic_DNA"/>
</dbReference>
<evidence type="ECO:0000313" key="3">
    <source>
        <dbReference type="Proteomes" id="UP000605201"/>
    </source>
</evidence>
<accession>A0A8J6TSP9</accession>
<comment type="caution">
    <text evidence="2">The sequence shown here is derived from an EMBL/GenBank/DDBJ whole genome shotgun (WGS) entry which is preliminary data.</text>
</comment>
<dbReference type="Proteomes" id="UP000605201">
    <property type="component" value="Unassembled WGS sequence"/>
</dbReference>
<feature type="domain" description="Type 4 fimbrial biogenesis protein PilX N-terminal" evidence="1">
    <location>
        <begin position="13"/>
        <end position="60"/>
    </location>
</feature>
<gene>
    <name evidence="2" type="ORF">H8D96_09955</name>
</gene>
<protein>
    <submittedName>
        <fullName evidence="2">Pilus assembly PilX N-terminal domain-containing protein</fullName>
    </submittedName>
</protein>
<dbReference type="Pfam" id="PF14341">
    <property type="entry name" value="PilX_N"/>
    <property type="match status" value="1"/>
</dbReference>
<sequence>MKVKHLAKNEDGMVMVATLLLLLLITIMGMSSISTSTFEVQISDNEKRYQNDFYAADSGWMQAVLWLENQVAPPSTVNSGSDNIVRNYGNGGADVLNDSFTAGTEDGTINGIPYWYKVVNLPDESMQSVAGYGTDYRRFTYEATCNANSTQEIAVKLTKVYRMGY</sequence>
<name>A0A8J6TSP9_9BACT</name>
<proteinExistence type="predicted"/>
<evidence type="ECO:0000259" key="1">
    <source>
        <dbReference type="Pfam" id="PF14341"/>
    </source>
</evidence>
<dbReference type="InterPro" id="IPR025746">
    <property type="entry name" value="PilX_N_dom"/>
</dbReference>
<reference evidence="2 3" key="1">
    <citation type="submission" date="2020-08" db="EMBL/GenBank/DDBJ databases">
        <title>Bridging the membrane lipid divide: bacteria of the FCB group superphylum have the potential to synthesize archaeal ether lipids.</title>
        <authorList>
            <person name="Villanueva L."/>
            <person name="Von Meijenfeldt F.A.B."/>
            <person name="Westbye A.B."/>
            <person name="Yadav S."/>
            <person name="Hopmans E.C."/>
            <person name="Dutilh B.E."/>
            <person name="Sinninghe Damste J.S."/>
        </authorList>
    </citation>
    <scope>NUCLEOTIDE SEQUENCE [LARGE SCALE GENOMIC DNA]</scope>
    <source>
        <strain evidence="2">NIOZ-UU17</strain>
    </source>
</reference>